<dbReference type="EMBL" id="KZ347433">
    <property type="protein sequence ID" value="PIO67734.1"/>
    <property type="molecule type" value="Genomic_DNA"/>
</dbReference>
<evidence type="ECO:0000256" key="1">
    <source>
        <dbReference type="SAM" id="MobiDB-lite"/>
    </source>
</evidence>
<accession>A0A2G9UBX9</accession>
<name>A0A2G9UBX9_TELCI</name>
<dbReference type="AlphaFoldDB" id="A0A2G9UBX9"/>
<evidence type="ECO:0000313" key="3">
    <source>
        <dbReference type="Proteomes" id="UP000230423"/>
    </source>
</evidence>
<dbReference type="Proteomes" id="UP000230423">
    <property type="component" value="Unassembled WGS sequence"/>
</dbReference>
<feature type="compositionally biased region" description="Basic residues" evidence="1">
    <location>
        <begin position="72"/>
        <end position="81"/>
    </location>
</feature>
<feature type="compositionally biased region" description="Basic and acidic residues" evidence="1">
    <location>
        <begin position="82"/>
        <end position="91"/>
    </location>
</feature>
<feature type="compositionally biased region" description="Polar residues" evidence="1">
    <location>
        <begin position="113"/>
        <end position="124"/>
    </location>
</feature>
<sequence>MEVVSSNPNIPKQGKHRRGQKERRAEEENLRKLREECSRKLKEARRRMEDDEDESRKAVDEESSEWETDEKRKRKGERRRGRKDEKLEASRLVDAAFQKAAKQVRRQEKIRSNLASPETPQEMR</sequence>
<keyword evidence="3" id="KW-1185">Reference proteome</keyword>
<evidence type="ECO:0000313" key="2">
    <source>
        <dbReference type="EMBL" id="PIO67734.1"/>
    </source>
</evidence>
<gene>
    <name evidence="2" type="ORF">TELCIR_10505</name>
</gene>
<feature type="compositionally biased region" description="Basic and acidic residues" evidence="1">
    <location>
        <begin position="22"/>
        <end position="60"/>
    </location>
</feature>
<protein>
    <submittedName>
        <fullName evidence="2">Uncharacterized protein</fullName>
    </submittedName>
</protein>
<feature type="region of interest" description="Disordered" evidence="1">
    <location>
        <begin position="1"/>
        <end position="124"/>
    </location>
</feature>
<reference evidence="2 3" key="1">
    <citation type="submission" date="2015-09" db="EMBL/GenBank/DDBJ databases">
        <title>Draft genome of the parasitic nematode Teladorsagia circumcincta isolate WARC Sus (inbred).</title>
        <authorList>
            <person name="Mitreva M."/>
        </authorList>
    </citation>
    <scope>NUCLEOTIDE SEQUENCE [LARGE SCALE GENOMIC DNA]</scope>
    <source>
        <strain evidence="2 3">S</strain>
    </source>
</reference>
<proteinExistence type="predicted"/>
<organism evidence="2 3">
    <name type="scientific">Teladorsagia circumcincta</name>
    <name type="common">Brown stomach worm</name>
    <name type="synonym">Ostertagia circumcincta</name>
    <dbReference type="NCBI Taxonomy" id="45464"/>
    <lineage>
        <taxon>Eukaryota</taxon>
        <taxon>Metazoa</taxon>
        <taxon>Ecdysozoa</taxon>
        <taxon>Nematoda</taxon>
        <taxon>Chromadorea</taxon>
        <taxon>Rhabditida</taxon>
        <taxon>Rhabditina</taxon>
        <taxon>Rhabditomorpha</taxon>
        <taxon>Strongyloidea</taxon>
        <taxon>Trichostrongylidae</taxon>
        <taxon>Teladorsagia</taxon>
    </lineage>
</organism>
<feature type="compositionally biased region" description="Polar residues" evidence="1">
    <location>
        <begin position="1"/>
        <end position="10"/>
    </location>
</feature>